<protein>
    <submittedName>
        <fullName evidence="1">Uncharacterized protein</fullName>
    </submittedName>
</protein>
<gene>
    <name evidence="1" type="ORF">DM877_00410</name>
</gene>
<dbReference type="AlphaFoldDB" id="A0A4Q2EEX8"/>
<reference evidence="1 2" key="1">
    <citation type="submission" date="2018-06" db="EMBL/GenBank/DDBJ databases">
        <title>Carbapenemase-producing Enterobacteriaceae present in wastewater treatment plant effluent and nearby surface waters in the US.</title>
        <authorList>
            <person name="Mathys D.A."/>
            <person name="Mollenkopf D.F."/>
            <person name="Feicht S.M."/>
            <person name="Adams R.J."/>
            <person name="Albers A.L."/>
            <person name="Grooters S.V."/>
            <person name="Stuever D.M."/>
            <person name="Daniels J.B."/>
            <person name="Wittum T.E."/>
        </authorList>
    </citation>
    <scope>NUCLEOTIDE SEQUENCE [LARGE SCALE GENOMIC DNA]</scope>
    <source>
        <strain evidence="1 2">GEO_4_Eff_A</strain>
    </source>
</reference>
<proteinExistence type="predicted"/>
<accession>A0A4Q2EEX8</accession>
<comment type="caution">
    <text evidence="1">The sequence shown here is derived from an EMBL/GenBank/DDBJ whole genome shotgun (WGS) entry which is preliminary data.</text>
</comment>
<evidence type="ECO:0000313" key="1">
    <source>
        <dbReference type="EMBL" id="RXW30794.1"/>
    </source>
</evidence>
<organism evidence="1 2">
    <name type="scientific">Enterobacter cloacae</name>
    <dbReference type="NCBI Taxonomy" id="550"/>
    <lineage>
        <taxon>Bacteria</taxon>
        <taxon>Pseudomonadati</taxon>
        <taxon>Pseudomonadota</taxon>
        <taxon>Gammaproteobacteria</taxon>
        <taxon>Enterobacterales</taxon>
        <taxon>Enterobacteriaceae</taxon>
        <taxon>Enterobacter</taxon>
        <taxon>Enterobacter cloacae complex</taxon>
    </lineage>
</organism>
<name>A0A4Q2EEX8_ENTCL</name>
<evidence type="ECO:0000313" key="2">
    <source>
        <dbReference type="Proteomes" id="UP000290875"/>
    </source>
</evidence>
<dbReference type="Proteomes" id="UP000290875">
    <property type="component" value="Unassembled WGS sequence"/>
</dbReference>
<dbReference type="EMBL" id="QJSL01000001">
    <property type="protein sequence ID" value="RXW30794.1"/>
    <property type="molecule type" value="Genomic_DNA"/>
</dbReference>
<sequence>MICQLCSPFCMSIRHLRIQNSTDCSIFEQITSHTDGFMGDIHLNYVMWITFFLNLRKAALYVSNLTSRVCVELGKILVICKK</sequence>